<dbReference type="AlphaFoldDB" id="A0A7X2MWJ5"/>
<dbReference type="SMART" id="SM00740">
    <property type="entry name" value="PASTA"/>
    <property type="match status" value="2"/>
</dbReference>
<evidence type="ECO:0000256" key="2">
    <source>
        <dbReference type="ARBA" id="ARBA00007171"/>
    </source>
</evidence>
<dbReference type="SUPFAM" id="SSF54184">
    <property type="entry name" value="Penicillin-binding protein 2x (pbp-2x), c-terminal domain"/>
    <property type="match status" value="2"/>
</dbReference>
<dbReference type="GO" id="GO:0071555">
    <property type="term" value="P:cell wall organization"/>
    <property type="evidence" value="ECO:0007669"/>
    <property type="project" value="TreeGrafter"/>
</dbReference>
<dbReference type="NCBIfam" id="TIGR02214">
    <property type="entry name" value="spoVD_pbp"/>
    <property type="match status" value="1"/>
</dbReference>
<keyword evidence="6" id="KW-1185">Reference proteome</keyword>
<dbReference type="InterPro" id="IPR001460">
    <property type="entry name" value="PCN-bd_Tpept"/>
</dbReference>
<dbReference type="InterPro" id="IPR012338">
    <property type="entry name" value="Beta-lactam/transpept-like"/>
</dbReference>
<dbReference type="InterPro" id="IPR005311">
    <property type="entry name" value="PBP_dimer"/>
</dbReference>
<feature type="domain" description="PASTA" evidence="4">
    <location>
        <begin position="610"/>
        <end position="669"/>
    </location>
</feature>
<protein>
    <submittedName>
        <fullName evidence="5">Stage V sporulation protein D</fullName>
    </submittedName>
</protein>
<accession>A0A7X2MWJ5</accession>
<comment type="caution">
    <text evidence="5">The sequence shown here is derived from an EMBL/GenBank/DDBJ whole genome shotgun (WGS) entry which is preliminary data.</text>
</comment>
<evidence type="ECO:0000256" key="1">
    <source>
        <dbReference type="ARBA" id="ARBA00004370"/>
    </source>
</evidence>
<evidence type="ECO:0000259" key="4">
    <source>
        <dbReference type="PROSITE" id="PS51178"/>
    </source>
</evidence>
<dbReference type="Gene3D" id="3.40.710.10">
    <property type="entry name" value="DD-peptidase/beta-lactamase superfamily"/>
    <property type="match status" value="1"/>
</dbReference>
<gene>
    <name evidence="5" type="ORF">FYJ33_00910</name>
</gene>
<organism evidence="5 6">
    <name type="scientific">Inconstantimicrobium porci</name>
    <dbReference type="NCBI Taxonomy" id="2652291"/>
    <lineage>
        <taxon>Bacteria</taxon>
        <taxon>Bacillati</taxon>
        <taxon>Bacillota</taxon>
        <taxon>Clostridia</taxon>
        <taxon>Eubacteriales</taxon>
        <taxon>Clostridiaceae</taxon>
        <taxon>Inconstantimicrobium</taxon>
    </lineage>
</organism>
<dbReference type="InterPro" id="IPR050515">
    <property type="entry name" value="Beta-lactam/transpept"/>
</dbReference>
<dbReference type="InterPro" id="IPR005543">
    <property type="entry name" value="PASTA_dom"/>
</dbReference>
<feature type="domain" description="PASTA" evidence="4">
    <location>
        <begin position="674"/>
        <end position="732"/>
    </location>
</feature>
<dbReference type="Gene3D" id="3.90.1310.10">
    <property type="entry name" value="Penicillin-binding protein 2a (Domain 2)"/>
    <property type="match status" value="1"/>
</dbReference>
<sequence>MKNKKFTDKGIMRKRMNIVMIFIAVLFFLLIGRLAYIMIIKAPEYSAKAVEQWTSEISIAAKRGKILDTNGVELAVSANVYRIDFDLNAIRNYLDEKYKDKHKFEAISKQIADASGIDEETVLKKLRYKLPSGREAGSSTLVRRIEKEQADKVKDLNIKGVIVSADTKRYYPNNNFLAHVIGTTNVDGKGLGGIELQYNKELSGVPGVRIAELNGYKNSELPYTVSSFTDPVDGSNVTLTIDEKMQEFAEQAAQIALDNNKAKSASVMIMSVKTGEILAMTNKPDFNPNTPYEGADKFDGKTASDKVQKMWRNHLVSDAFECGSIFKVITASAGVELGVANKGETYSCNGAANVLGTTIHCWKHGGHGTQTFPEILQNSCNVGFIQLGKAIGKEKLNKYIEDFGFGKKSGIDLPGEAKGIVKATDKITDVDLATIAFGQTDAVNPTQYMAAFCAVGNNGVWTQPHIMKEISHIDADGNKVIDKTFEPKTKRVVSESTAKQIRQALELVVTKGSAKQAQVEGYRIGGKTGTAEKVNPETGRYFENKKYISSFAAMAPIDDPEIAIFITIDEPSTGVYYAGQIATPIGHILFSQIFNYLGTKIKHDDYASLKKTIIIPDVRGMKVEEGKKKLKDLNLDINITGDGDYITNLSPLPGYAVSEGTKIDVALGGSSNYNKDVVVPDVTGYTKPQAQQVFNSVGLTAEFKGNGLVGETSVQAGDTVKKGSKVVCTLEMDDDLGD</sequence>
<dbReference type="InterPro" id="IPR036138">
    <property type="entry name" value="PBP_dimer_sf"/>
</dbReference>
<dbReference type="CDD" id="cd06575">
    <property type="entry name" value="PASTA_Pbp2x-like_2"/>
    <property type="match status" value="1"/>
</dbReference>
<keyword evidence="3" id="KW-0472">Membrane</keyword>
<dbReference type="GO" id="GO:0008658">
    <property type="term" value="F:penicillin binding"/>
    <property type="evidence" value="ECO:0007669"/>
    <property type="project" value="InterPro"/>
</dbReference>
<dbReference type="CDD" id="cd06576">
    <property type="entry name" value="PASTA_Pbp2x-like_1"/>
    <property type="match status" value="1"/>
</dbReference>
<dbReference type="Pfam" id="PF00905">
    <property type="entry name" value="Transpeptidase"/>
    <property type="match status" value="1"/>
</dbReference>
<dbReference type="SUPFAM" id="SSF56601">
    <property type="entry name" value="beta-lactamase/transpeptidase-like"/>
    <property type="match status" value="1"/>
</dbReference>
<proteinExistence type="inferred from homology"/>
<dbReference type="PROSITE" id="PS51178">
    <property type="entry name" value="PASTA"/>
    <property type="match status" value="2"/>
</dbReference>
<reference evidence="5 6" key="1">
    <citation type="submission" date="2019-08" db="EMBL/GenBank/DDBJ databases">
        <title>In-depth cultivation of the pig gut microbiome towards novel bacterial diversity and tailored functional studies.</title>
        <authorList>
            <person name="Wylensek D."/>
            <person name="Hitch T.C.A."/>
            <person name="Clavel T."/>
        </authorList>
    </citation>
    <scope>NUCLEOTIDE SEQUENCE [LARGE SCALE GENOMIC DNA]</scope>
    <source>
        <strain evidence="5 6">WCA-383-APC-5B</strain>
    </source>
</reference>
<dbReference type="InterPro" id="IPR011927">
    <property type="entry name" value="SpoVD_pbp"/>
</dbReference>
<dbReference type="GO" id="GO:0005886">
    <property type="term" value="C:plasma membrane"/>
    <property type="evidence" value="ECO:0007669"/>
    <property type="project" value="TreeGrafter"/>
</dbReference>
<dbReference type="Pfam" id="PF03717">
    <property type="entry name" value="PBP_dimer"/>
    <property type="match status" value="1"/>
</dbReference>
<dbReference type="PANTHER" id="PTHR30627:SF1">
    <property type="entry name" value="PEPTIDOGLYCAN D,D-TRANSPEPTIDASE FTSI"/>
    <property type="match status" value="1"/>
</dbReference>
<dbReference type="Proteomes" id="UP000460287">
    <property type="component" value="Unassembled WGS sequence"/>
</dbReference>
<comment type="subcellular location">
    <subcellularLocation>
        <location evidence="1">Membrane</location>
    </subcellularLocation>
</comment>
<name>A0A7X2MWJ5_9CLOT</name>
<dbReference type="Gene3D" id="3.30.450.330">
    <property type="match status" value="1"/>
</dbReference>
<dbReference type="RefSeq" id="WP_277644346.1">
    <property type="nucleotide sequence ID" value="NZ_JAQXTV010000216.1"/>
</dbReference>
<dbReference type="EMBL" id="VULX01000001">
    <property type="protein sequence ID" value="MSR90005.1"/>
    <property type="molecule type" value="Genomic_DNA"/>
</dbReference>
<dbReference type="Pfam" id="PF03793">
    <property type="entry name" value="PASTA"/>
    <property type="match status" value="2"/>
</dbReference>
<dbReference type="PANTHER" id="PTHR30627">
    <property type="entry name" value="PEPTIDOGLYCAN D,D-TRANSPEPTIDASE"/>
    <property type="match status" value="1"/>
</dbReference>
<dbReference type="SUPFAM" id="SSF56519">
    <property type="entry name" value="Penicillin binding protein dimerisation domain"/>
    <property type="match status" value="1"/>
</dbReference>
<evidence type="ECO:0000313" key="5">
    <source>
        <dbReference type="EMBL" id="MSR90005.1"/>
    </source>
</evidence>
<evidence type="ECO:0000256" key="3">
    <source>
        <dbReference type="ARBA" id="ARBA00023136"/>
    </source>
</evidence>
<comment type="similarity">
    <text evidence="2">Belongs to the transpeptidase family.</text>
</comment>
<evidence type="ECO:0000313" key="6">
    <source>
        <dbReference type="Proteomes" id="UP000460287"/>
    </source>
</evidence>